<feature type="transmembrane region" description="Helical" evidence="1">
    <location>
        <begin position="121"/>
        <end position="144"/>
    </location>
</feature>
<evidence type="ECO:0000313" key="2">
    <source>
        <dbReference type="EMBL" id="BCN30189.1"/>
    </source>
</evidence>
<organism evidence="2 3">
    <name type="scientific">Anaeromicropila herbilytica</name>
    <dbReference type="NCBI Taxonomy" id="2785025"/>
    <lineage>
        <taxon>Bacteria</taxon>
        <taxon>Bacillati</taxon>
        <taxon>Bacillota</taxon>
        <taxon>Clostridia</taxon>
        <taxon>Lachnospirales</taxon>
        <taxon>Lachnospiraceae</taxon>
        <taxon>Anaeromicropila</taxon>
    </lineage>
</organism>
<keyword evidence="1" id="KW-0472">Membrane</keyword>
<feature type="transmembrane region" description="Helical" evidence="1">
    <location>
        <begin position="12"/>
        <end position="32"/>
    </location>
</feature>
<feature type="transmembrane region" description="Helical" evidence="1">
    <location>
        <begin position="235"/>
        <end position="254"/>
    </location>
</feature>
<sequence length="261" mass="28876">MILKHELKLNIKTFLIWTIIIAGMDFGFMLMYPSLQDALNNAMDAYASMGAITQAFGMDRLSMAEPIGFYGAEIGSIFTLGGALFAAIIGSGILSKEEAGHTSEFLFTLPFSRVNVVLQKVAAVILLILAFDIINLLFGVLSFVIIDADLQIKKLFFFHLAQFFMHVEVATICILFSAFMKKVNLGLGLGVALLLYFLDIMSRILDQLKFAKYVTPFYYANAADVLTESGIDMKLLGIGFIVMIISITVGAWYYNHRDLAA</sequence>
<proteinExistence type="predicted"/>
<accession>A0A7R7EK17</accession>
<name>A0A7R7EK17_9FIRM</name>
<dbReference type="GO" id="GO:0005886">
    <property type="term" value="C:plasma membrane"/>
    <property type="evidence" value="ECO:0007669"/>
    <property type="project" value="UniProtKB-SubCell"/>
</dbReference>
<reference evidence="2 3" key="1">
    <citation type="submission" date="2020-11" db="EMBL/GenBank/DDBJ databases">
        <title>Draft genome sequencing of a Lachnospiraceae strain isolated from anoxic soil subjected to BSD treatment.</title>
        <authorList>
            <person name="Uek A."/>
            <person name="Tonouchi A."/>
        </authorList>
    </citation>
    <scope>NUCLEOTIDE SEQUENCE [LARGE SCALE GENOMIC DNA]</scope>
    <source>
        <strain evidence="2 3">TB5</strain>
    </source>
</reference>
<dbReference type="EMBL" id="AP024169">
    <property type="protein sequence ID" value="BCN30189.1"/>
    <property type="molecule type" value="Genomic_DNA"/>
</dbReference>
<dbReference type="Pfam" id="PF12679">
    <property type="entry name" value="ABC2_membrane_2"/>
    <property type="match status" value="1"/>
</dbReference>
<gene>
    <name evidence="2" type="ORF">bsdtb5_14840</name>
</gene>
<evidence type="ECO:0000313" key="3">
    <source>
        <dbReference type="Proteomes" id="UP000595897"/>
    </source>
</evidence>
<keyword evidence="3" id="KW-1185">Reference proteome</keyword>
<dbReference type="RefSeq" id="WP_271715428.1">
    <property type="nucleotide sequence ID" value="NZ_AP024169.1"/>
</dbReference>
<dbReference type="AlphaFoldDB" id="A0A7R7EK17"/>
<feature type="transmembrane region" description="Helical" evidence="1">
    <location>
        <begin position="185"/>
        <end position="205"/>
    </location>
</feature>
<protein>
    <submittedName>
        <fullName evidence="2">ABC transporter permease</fullName>
    </submittedName>
</protein>
<feature type="transmembrane region" description="Helical" evidence="1">
    <location>
        <begin position="156"/>
        <end position="179"/>
    </location>
</feature>
<feature type="transmembrane region" description="Helical" evidence="1">
    <location>
        <begin position="69"/>
        <end position="94"/>
    </location>
</feature>
<dbReference type="KEGG" id="ahb:bsdtb5_14840"/>
<keyword evidence="1" id="KW-0812">Transmembrane</keyword>
<evidence type="ECO:0000256" key="1">
    <source>
        <dbReference type="SAM" id="Phobius"/>
    </source>
</evidence>
<dbReference type="Proteomes" id="UP000595897">
    <property type="component" value="Chromosome"/>
</dbReference>
<keyword evidence="1" id="KW-1133">Transmembrane helix</keyword>
<dbReference type="GO" id="GO:0140359">
    <property type="term" value="F:ABC-type transporter activity"/>
    <property type="evidence" value="ECO:0007669"/>
    <property type="project" value="InterPro"/>
</dbReference>